<evidence type="ECO:0000313" key="4">
    <source>
        <dbReference type="Proteomes" id="UP000188929"/>
    </source>
</evidence>
<feature type="chain" id="PRO_5012956957" description="Secreted protein" evidence="2">
    <location>
        <begin position="33"/>
        <end position="174"/>
    </location>
</feature>
<dbReference type="STRING" id="1834516.BL253_24410"/>
<dbReference type="PROSITE" id="PS51257">
    <property type="entry name" value="PROKAR_LIPOPROTEIN"/>
    <property type="match status" value="1"/>
</dbReference>
<organism evidence="3 4">
    <name type="scientific">Pseudofrankia asymbiotica</name>
    <dbReference type="NCBI Taxonomy" id="1834516"/>
    <lineage>
        <taxon>Bacteria</taxon>
        <taxon>Bacillati</taxon>
        <taxon>Actinomycetota</taxon>
        <taxon>Actinomycetes</taxon>
        <taxon>Frankiales</taxon>
        <taxon>Frankiaceae</taxon>
        <taxon>Pseudofrankia</taxon>
    </lineage>
</organism>
<dbReference type="EMBL" id="MOMC01000050">
    <property type="protein sequence ID" value="ONH26593.1"/>
    <property type="molecule type" value="Genomic_DNA"/>
</dbReference>
<feature type="signal peptide" evidence="2">
    <location>
        <begin position="1"/>
        <end position="32"/>
    </location>
</feature>
<evidence type="ECO:0000313" key="3">
    <source>
        <dbReference type="EMBL" id="ONH26593.1"/>
    </source>
</evidence>
<reference evidence="4" key="1">
    <citation type="submission" date="2016-10" db="EMBL/GenBank/DDBJ databases">
        <title>Frankia sp. NRRL B-16386 Genome sequencing.</title>
        <authorList>
            <person name="Ghodhbane-Gtari F."/>
            <person name="Swanson E."/>
            <person name="Gueddou A."/>
            <person name="Hezbri K."/>
            <person name="Ktari K."/>
            <person name="Nouioui I."/>
            <person name="Morris K."/>
            <person name="Simpson S."/>
            <person name="Abebe-Akele F."/>
            <person name="Thomas K."/>
            <person name="Gtari M."/>
            <person name="Tisa L.S."/>
        </authorList>
    </citation>
    <scope>NUCLEOTIDE SEQUENCE [LARGE SCALE GENOMIC DNA]</scope>
    <source>
        <strain evidence="4">NRRL B-16386</strain>
    </source>
</reference>
<name>A0A1V2I604_9ACTN</name>
<evidence type="ECO:0000256" key="2">
    <source>
        <dbReference type="SAM" id="SignalP"/>
    </source>
</evidence>
<gene>
    <name evidence="3" type="ORF">BL253_24410</name>
</gene>
<comment type="caution">
    <text evidence="3">The sequence shown here is derived from an EMBL/GenBank/DDBJ whole genome shotgun (WGS) entry which is preliminary data.</text>
</comment>
<dbReference type="AlphaFoldDB" id="A0A1V2I604"/>
<protein>
    <recommendedName>
        <fullName evidence="5">Secreted protein</fullName>
    </recommendedName>
</protein>
<sequence length="174" mass="17606">MIIMRLMARQSAILTLAALAALAVAAASGCHASDGNHDGASTGPRPTVAASQVPTGAAGQAQASQVPTTGPAGSDASFCALARAKGAANLNVFDGESTTPAEERQVLTNIDDLTTAAPAVIHPDFVRFDTFEHALFAENGTPDPVLAQEAGGEGLRGALQNISDYLGQRCGIHA</sequence>
<keyword evidence="2" id="KW-0732">Signal</keyword>
<proteinExistence type="predicted"/>
<dbReference type="Proteomes" id="UP000188929">
    <property type="component" value="Unassembled WGS sequence"/>
</dbReference>
<keyword evidence="4" id="KW-1185">Reference proteome</keyword>
<feature type="region of interest" description="Disordered" evidence="1">
    <location>
        <begin position="33"/>
        <end position="69"/>
    </location>
</feature>
<evidence type="ECO:0000256" key="1">
    <source>
        <dbReference type="SAM" id="MobiDB-lite"/>
    </source>
</evidence>
<accession>A0A1V2I604</accession>
<evidence type="ECO:0008006" key="5">
    <source>
        <dbReference type="Google" id="ProtNLM"/>
    </source>
</evidence>